<keyword evidence="3" id="KW-1185">Reference proteome</keyword>
<organism evidence="2 3">
    <name type="scientific">Periconia macrospinosa</name>
    <dbReference type="NCBI Taxonomy" id="97972"/>
    <lineage>
        <taxon>Eukaryota</taxon>
        <taxon>Fungi</taxon>
        <taxon>Dikarya</taxon>
        <taxon>Ascomycota</taxon>
        <taxon>Pezizomycotina</taxon>
        <taxon>Dothideomycetes</taxon>
        <taxon>Pleosporomycetidae</taxon>
        <taxon>Pleosporales</taxon>
        <taxon>Massarineae</taxon>
        <taxon>Periconiaceae</taxon>
        <taxon>Periconia</taxon>
    </lineage>
</organism>
<dbReference type="EMBL" id="KZ805343">
    <property type="protein sequence ID" value="PVI02418.1"/>
    <property type="molecule type" value="Genomic_DNA"/>
</dbReference>
<gene>
    <name evidence="2" type="ORF">DM02DRAFT_306343</name>
</gene>
<evidence type="ECO:0000313" key="2">
    <source>
        <dbReference type="EMBL" id="PVI02418.1"/>
    </source>
</evidence>
<evidence type="ECO:0000313" key="3">
    <source>
        <dbReference type="Proteomes" id="UP000244855"/>
    </source>
</evidence>
<dbReference type="Proteomes" id="UP000244855">
    <property type="component" value="Unassembled WGS sequence"/>
</dbReference>
<evidence type="ECO:0008006" key="4">
    <source>
        <dbReference type="Google" id="ProtNLM"/>
    </source>
</evidence>
<evidence type="ECO:0000256" key="1">
    <source>
        <dbReference type="SAM" id="SignalP"/>
    </source>
</evidence>
<protein>
    <recommendedName>
        <fullName evidence="4">Secreted protein</fullName>
    </recommendedName>
</protein>
<reference evidence="2 3" key="1">
    <citation type="journal article" date="2018" name="Sci. Rep.">
        <title>Comparative genomics provides insights into the lifestyle and reveals functional heterogeneity of dark septate endophytic fungi.</title>
        <authorList>
            <person name="Knapp D.G."/>
            <person name="Nemeth J.B."/>
            <person name="Barry K."/>
            <person name="Hainaut M."/>
            <person name="Henrissat B."/>
            <person name="Johnson J."/>
            <person name="Kuo A."/>
            <person name="Lim J.H.P."/>
            <person name="Lipzen A."/>
            <person name="Nolan M."/>
            <person name="Ohm R.A."/>
            <person name="Tamas L."/>
            <person name="Grigoriev I.V."/>
            <person name="Spatafora J.W."/>
            <person name="Nagy L.G."/>
            <person name="Kovacs G.M."/>
        </authorList>
    </citation>
    <scope>NUCLEOTIDE SEQUENCE [LARGE SCALE GENOMIC DNA]</scope>
    <source>
        <strain evidence="2 3">DSE2036</strain>
    </source>
</reference>
<sequence length="154" mass="17627">MKTVLNDCFPNRVIFLFFLTRTFASLMQGTHTWIHDGIPTSAQLTAENPRYMIGGKRATRPFSIHGKMKHGFPDSSTHTTTKKTTVSDWQFFSSSFLEIDPLFFSVRLVWEMWSRPSLIRRIYPNIDMLRGAGGCCGCWVLESDWLSMPLLADA</sequence>
<accession>A0A2V1DVP6</accession>
<keyword evidence="1" id="KW-0732">Signal</keyword>
<name>A0A2V1DVP6_9PLEO</name>
<proteinExistence type="predicted"/>
<feature type="signal peptide" evidence="1">
    <location>
        <begin position="1"/>
        <end position="24"/>
    </location>
</feature>
<feature type="chain" id="PRO_5016017083" description="Secreted protein" evidence="1">
    <location>
        <begin position="25"/>
        <end position="154"/>
    </location>
</feature>
<dbReference type="AlphaFoldDB" id="A0A2V1DVP6"/>